<evidence type="ECO:0000256" key="1">
    <source>
        <dbReference type="ARBA" id="ARBA00004240"/>
    </source>
</evidence>
<keyword evidence="3" id="KW-0256">Endoplasmic reticulum</keyword>
<dbReference type="InterPro" id="IPR012341">
    <property type="entry name" value="6hp_glycosidase-like_sf"/>
</dbReference>
<feature type="compositionally biased region" description="Low complexity" evidence="6">
    <location>
        <begin position="725"/>
        <end position="734"/>
    </location>
</feature>
<feature type="compositionally biased region" description="Low complexity" evidence="6">
    <location>
        <begin position="610"/>
        <end position="621"/>
    </location>
</feature>
<keyword evidence="5" id="KW-0326">Glycosidase</keyword>
<dbReference type="Gene3D" id="1.50.10.10">
    <property type="match status" value="1"/>
</dbReference>
<dbReference type="PANTHER" id="PTHR45679">
    <property type="entry name" value="ER DEGRADATION-ENHANCING ALPHA-MANNOSIDASE-LIKE PROTEIN 2"/>
    <property type="match status" value="1"/>
</dbReference>
<keyword evidence="7" id="KW-0732">Signal</keyword>
<comment type="similarity">
    <text evidence="2 5">Belongs to the glycosyl hydrolase 47 family.</text>
</comment>
<dbReference type="PANTHER" id="PTHR45679:SF6">
    <property type="entry name" value="ER DEGRADATION-ENHANCING ALPHA-MANNOSIDASE-LIKE PROTEIN 2"/>
    <property type="match status" value="1"/>
</dbReference>
<keyword evidence="9" id="KW-1185">Reference proteome</keyword>
<keyword evidence="4" id="KW-0325">Glycoprotein</keyword>
<evidence type="ECO:0000256" key="7">
    <source>
        <dbReference type="SAM" id="SignalP"/>
    </source>
</evidence>
<proteinExistence type="inferred from homology"/>
<organism evidence="8 9">
    <name type="scientific">Aedes albopictus</name>
    <name type="common">Asian tiger mosquito</name>
    <name type="synonym">Stegomyia albopicta</name>
    <dbReference type="NCBI Taxonomy" id="7160"/>
    <lineage>
        <taxon>Eukaryota</taxon>
        <taxon>Metazoa</taxon>
        <taxon>Ecdysozoa</taxon>
        <taxon>Arthropoda</taxon>
        <taxon>Hexapoda</taxon>
        <taxon>Insecta</taxon>
        <taxon>Pterygota</taxon>
        <taxon>Neoptera</taxon>
        <taxon>Endopterygota</taxon>
        <taxon>Diptera</taxon>
        <taxon>Nematocera</taxon>
        <taxon>Culicoidea</taxon>
        <taxon>Culicidae</taxon>
        <taxon>Culicinae</taxon>
        <taxon>Aedini</taxon>
        <taxon>Aedes</taxon>
        <taxon>Stegomyia</taxon>
    </lineage>
</organism>
<dbReference type="InterPro" id="IPR036026">
    <property type="entry name" value="Seven-hairpin_glycosidases"/>
</dbReference>
<sequence>MQNLHHQGKNVLLVVCLLCFALITSVAGLRKYTKEDMIRLREEVRAMFQHAYDGYLRYASKYDELRPLSCDGVDTWGSYSLTLIDALDTLAVMGNYSEFRRVVGLLERKSFDSDINVSVFETNIRIVGGLISAHMMSHKAGVELEPGWPCNGPLLRLAEDVAKRLLPAFDTRTGMPYGTVNLKYGVPYGETSVTCTAGIGTFIVEFGALSRLTGDPIYEEVALNALYGLYNHRSSIGLFGNHIDVQTGRWTAQDAGIGAGVDSYYEYLVKGAIMLNKPDLMHMFNEGRKAIDKYLKRDDWHVWVSMNKGQVTLPVFQSLEAYWPGVLSLFGDTSVAMKTLHNYHTVWKQYGFLPEFYNIPNAEAGANRENYPLRPELIESVMYLYRATGDPYLLEVGEDILRSIEYSAKTPCGYATIKNVRDHHKEDRMESFFLAETTKYLYLLFDPDNFIHNDGRVGTVINTTYGECIIDAGGYIFNTEAHPIDPAMLRCCHELPQQNLFADYNHEKYAGDRLDLSRTREVNGVDLKAPEEPKLENISVVDAQLEDAIPAAVLEELGAKLAEARQALTKKRLEEAFNRAKESLLNQQNESATPKKDINKTSPNDDSLIVPVEPVAPTPTTSADDPERMTTVKLTPSARDPDDKSSTAQVKLNDSQQDSSESAPTVPATPTPPLEEDDDEDEDLNSVNKFFSENSSIGSGGDDDHGMGEVIPPTTADEEPPQRPTAATTGGLGNNTITEFVQNMFKTKVYQKAKFDAQALLAKVKEAGHQRNSSWASNYGLLTCKAQPFLQRITLLGEFF</sequence>
<name>A0ABM2A492_AEDAL</name>
<dbReference type="InterPro" id="IPR001382">
    <property type="entry name" value="Glyco_hydro_47"/>
</dbReference>
<feature type="compositionally biased region" description="Acidic residues" evidence="6">
    <location>
        <begin position="674"/>
        <end position="684"/>
    </location>
</feature>
<reference evidence="9" key="1">
    <citation type="journal article" date="2015" name="Proc. Natl. Acad. Sci. U.S.A.">
        <title>Genome sequence of the Asian Tiger mosquito, Aedes albopictus, reveals insights into its biology, genetics, and evolution.</title>
        <authorList>
            <person name="Chen X.G."/>
            <person name="Jiang X."/>
            <person name="Gu J."/>
            <person name="Xu M."/>
            <person name="Wu Y."/>
            <person name="Deng Y."/>
            <person name="Zhang C."/>
            <person name="Bonizzoni M."/>
            <person name="Dermauw W."/>
            <person name="Vontas J."/>
            <person name="Armbruster P."/>
            <person name="Huang X."/>
            <person name="Yang Y."/>
            <person name="Zhang H."/>
            <person name="He W."/>
            <person name="Peng H."/>
            <person name="Liu Y."/>
            <person name="Wu K."/>
            <person name="Chen J."/>
            <person name="Lirakis M."/>
            <person name="Topalis P."/>
            <person name="Van Leeuwen T."/>
            <person name="Hall A.B."/>
            <person name="Jiang X."/>
            <person name="Thorpe C."/>
            <person name="Mueller R.L."/>
            <person name="Sun C."/>
            <person name="Waterhouse R.M."/>
            <person name="Yan G."/>
            <person name="Tu Z.J."/>
            <person name="Fang X."/>
            <person name="James A.A."/>
        </authorList>
    </citation>
    <scope>NUCLEOTIDE SEQUENCE [LARGE SCALE GENOMIC DNA]</scope>
    <source>
        <strain evidence="9">Foshan</strain>
    </source>
</reference>
<reference evidence="8" key="2">
    <citation type="submission" date="2025-05" db="UniProtKB">
        <authorList>
            <consortium name="EnsemblMetazoa"/>
        </authorList>
    </citation>
    <scope>IDENTIFICATION</scope>
    <source>
        <strain evidence="8">Foshan</strain>
    </source>
</reference>
<comment type="subcellular location">
    <subcellularLocation>
        <location evidence="1">Endoplasmic reticulum</location>
    </subcellularLocation>
</comment>
<accession>A0ABM2A492</accession>
<evidence type="ECO:0000313" key="9">
    <source>
        <dbReference type="Proteomes" id="UP000069940"/>
    </source>
</evidence>
<evidence type="ECO:0000313" key="8">
    <source>
        <dbReference type="EnsemblMetazoa" id="AALFPA23_024291.P36229"/>
    </source>
</evidence>
<evidence type="ECO:0000256" key="5">
    <source>
        <dbReference type="RuleBase" id="RU361193"/>
    </source>
</evidence>
<dbReference type="EC" id="3.2.1.-" evidence="5"/>
<dbReference type="InterPro" id="IPR044674">
    <property type="entry name" value="EDEM1/2/3"/>
</dbReference>
<dbReference type="Proteomes" id="UP000069940">
    <property type="component" value="Unassembled WGS sequence"/>
</dbReference>
<dbReference type="RefSeq" id="XP_019545639.2">
    <property type="nucleotide sequence ID" value="XM_019690094.3"/>
</dbReference>
<evidence type="ECO:0000256" key="2">
    <source>
        <dbReference type="ARBA" id="ARBA00007658"/>
    </source>
</evidence>
<feature type="region of interest" description="Disordered" evidence="6">
    <location>
        <begin position="583"/>
        <end position="734"/>
    </location>
</feature>
<keyword evidence="5" id="KW-0378">Hydrolase</keyword>
<protein>
    <recommendedName>
        <fullName evidence="5">alpha-1,2-Mannosidase</fullName>
        <ecNumber evidence="5">3.2.1.-</ecNumber>
    </recommendedName>
</protein>
<evidence type="ECO:0000256" key="4">
    <source>
        <dbReference type="ARBA" id="ARBA00023180"/>
    </source>
</evidence>
<feature type="chain" id="PRO_5045153496" description="alpha-1,2-Mannosidase" evidence="7">
    <location>
        <begin position="29"/>
        <end position="800"/>
    </location>
</feature>
<dbReference type="PRINTS" id="PR00747">
    <property type="entry name" value="GLYHDRLASE47"/>
</dbReference>
<dbReference type="GeneID" id="109416128"/>
<dbReference type="SUPFAM" id="SSF48225">
    <property type="entry name" value="Seven-hairpin glycosidases"/>
    <property type="match status" value="1"/>
</dbReference>
<evidence type="ECO:0000256" key="6">
    <source>
        <dbReference type="SAM" id="MobiDB-lite"/>
    </source>
</evidence>
<feature type="compositionally biased region" description="Polar residues" evidence="6">
    <location>
        <begin position="646"/>
        <end position="658"/>
    </location>
</feature>
<evidence type="ECO:0000256" key="3">
    <source>
        <dbReference type="ARBA" id="ARBA00022824"/>
    </source>
</evidence>
<feature type="signal peptide" evidence="7">
    <location>
        <begin position="1"/>
        <end position="28"/>
    </location>
</feature>
<feature type="compositionally biased region" description="Polar residues" evidence="6">
    <location>
        <begin position="685"/>
        <end position="694"/>
    </location>
</feature>
<dbReference type="EnsemblMetazoa" id="AALFPA23_024291.R36229">
    <property type="protein sequence ID" value="AALFPA23_024291.P36229"/>
    <property type="gene ID" value="AALFPA23_024291"/>
</dbReference>
<dbReference type="Pfam" id="PF01532">
    <property type="entry name" value="Glyco_hydro_47"/>
    <property type="match status" value="1"/>
</dbReference>